<dbReference type="InterPro" id="IPR036291">
    <property type="entry name" value="NAD(P)-bd_dom_sf"/>
</dbReference>
<sequence length="266" mass="27022">MICMTLPAAWDLTGRTALITGAGSPTGIGFASARSLGQLGATVAITGTTARIHDRVDELRELGIDAHGFVARLESARLAGELGDALMGASVVPSILVNNAGMVSTGDTEMLSGDALMNPDDWDRSIALNLSSAFYMTRLVLPRMRAARWGRIVTVASVTGPVMASRGDISYAAAKAGLVGLTRALAVDEAGAAITANAVAPGWISTGSQLPSEALEGAHVPAGRSGTADEVAAAIVWLATPGASYVTGQVIVVDGGNSVAEQRLAP</sequence>
<dbReference type="SUPFAM" id="SSF51735">
    <property type="entry name" value="NAD(P)-binding Rossmann-fold domains"/>
    <property type="match status" value="1"/>
</dbReference>
<dbReference type="InterPro" id="IPR002347">
    <property type="entry name" value="SDR_fam"/>
</dbReference>
<accession>A0A2C8Z6I6</accession>
<dbReference type="Pfam" id="PF13561">
    <property type="entry name" value="adh_short_C2"/>
    <property type="match status" value="1"/>
</dbReference>
<gene>
    <name evidence="3" type="ORF">SAMN06296378_0930</name>
</gene>
<proteinExistence type="inferred from homology"/>
<organism evidence="3 4">
    <name type="scientific">Salinibacterium xinjiangense</name>
    <dbReference type="NCBI Taxonomy" id="386302"/>
    <lineage>
        <taxon>Bacteria</taxon>
        <taxon>Bacillati</taxon>
        <taxon>Actinomycetota</taxon>
        <taxon>Actinomycetes</taxon>
        <taxon>Micrococcales</taxon>
        <taxon>Microbacteriaceae</taxon>
        <taxon>Salinibacterium</taxon>
    </lineage>
</organism>
<dbReference type="EMBL" id="OCST01000002">
    <property type="protein sequence ID" value="SOE59370.1"/>
    <property type="molecule type" value="Genomic_DNA"/>
</dbReference>
<dbReference type="InterPro" id="IPR050259">
    <property type="entry name" value="SDR"/>
</dbReference>
<dbReference type="PANTHER" id="PTHR42879">
    <property type="entry name" value="3-OXOACYL-(ACYL-CARRIER-PROTEIN) REDUCTASE"/>
    <property type="match status" value="1"/>
</dbReference>
<dbReference type="Proteomes" id="UP000219440">
    <property type="component" value="Unassembled WGS sequence"/>
</dbReference>
<dbReference type="GO" id="GO:0032787">
    <property type="term" value="P:monocarboxylic acid metabolic process"/>
    <property type="evidence" value="ECO:0007669"/>
    <property type="project" value="UniProtKB-ARBA"/>
</dbReference>
<dbReference type="PANTHER" id="PTHR42879:SF2">
    <property type="entry name" value="3-OXOACYL-[ACYL-CARRIER-PROTEIN] REDUCTASE FABG"/>
    <property type="match status" value="1"/>
</dbReference>
<evidence type="ECO:0000313" key="3">
    <source>
        <dbReference type="EMBL" id="SOE59370.1"/>
    </source>
</evidence>
<evidence type="ECO:0000256" key="2">
    <source>
        <dbReference type="ARBA" id="ARBA00023002"/>
    </source>
</evidence>
<evidence type="ECO:0000256" key="1">
    <source>
        <dbReference type="ARBA" id="ARBA00006484"/>
    </source>
</evidence>
<dbReference type="PRINTS" id="PR00081">
    <property type="entry name" value="GDHRDH"/>
</dbReference>
<dbReference type="AlphaFoldDB" id="A0A2C8Z6I6"/>
<dbReference type="Gene3D" id="3.40.50.720">
    <property type="entry name" value="NAD(P)-binding Rossmann-like Domain"/>
    <property type="match status" value="1"/>
</dbReference>
<protein>
    <submittedName>
        <fullName evidence="3">3-oxoacyl-[acyl-carrier protein] reductase</fullName>
    </submittedName>
</protein>
<dbReference type="PROSITE" id="PS00061">
    <property type="entry name" value="ADH_SHORT"/>
    <property type="match status" value="1"/>
</dbReference>
<keyword evidence="4" id="KW-1185">Reference proteome</keyword>
<keyword evidence="2" id="KW-0560">Oxidoreductase</keyword>
<reference evidence="3 4" key="1">
    <citation type="submission" date="2017-09" db="EMBL/GenBank/DDBJ databases">
        <authorList>
            <person name="Ehlers B."/>
            <person name="Leendertz F.H."/>
        </authorList>
    </citation>
    <scope>NUCLEOTIDE SEQUENCE [LARGE SCALE GENOMIC DNA]</scope>
    <source>
        <strain evidence="3 4">CGMCC 1.05381</strain>
    </source>
</reference>
<evidence type="ECO:0000313" key="4">
    <source>
        <dbReference type="Proteomes" id="UP000219440"/>
    </source>
</evidence>
<dbReference type="InterPro" id="IPR020904">
    <property type="entry name" value="Sc_DH/Rdtase_CS"/>
</dbReference>
<dbReference type="GO" id="GO:0016491">
    <property type="term" value="F:oxidoreductase activity"/>
    <property type="evidence" value="ECO:0007669"/>
    <property type="project" value="UniProtKB-KW"/>
</dbReference>
<dbReference type="FunFam" id="3.40.50.720:FF:000173">
    <property type="entry name" value="3-oxoacyl-[acyl-carrier protein] reductase"/>
    <property type="match status" value="1"/>
</dbReference>
<name>A0A2C8Z6I6_9MICO</name>
<dbReference type="PRINTS" id="PR00080">
    <property type="entry name" value="SDRFAMILY"/>
</dbReference>
<comment type="similarity">
    <text evidence="1">Belongs to the short-chain dehydrogenases/reductases (SDR) family.</text>
</comment>